<reference evidence="2" key="1">
    <citation type="submission" date="2011-02" db="EMBL/GenBank/DDBJ databases">
        <title>The genome of the leaf-cutting ant Acromyrmex echinatior suggests key adaptations to social evolution and fungus farming.</title>
        <authorList>
            <person name="Nygaard S."/>
            <person name="Zhang G."/>
        </authorList>
    </citation>
    <scope>NUCLEOTIDE SEQUENCE</scope>
</reference>
<feature type="region of interest" description="Disordered" evidence="1">
    <location>
        <begin position="74"/>
        <end position="120"/>
    </location>
</feature>
<proteinExistence type="predicted"/>
<evidence type="ECO:0000256" key="1">
    <source>
        <dbReference type="SAM" id="MobiDB-lite"/>
    </source>
</evidence>
<dbReference type="Proteomes" id="UP000007755">
    <property type="component" value="Unassembled WGS sequence"/>
</dbReference>
<feature type="region of interest" description="Disordered" evidence="1">
    <location>
        <begin position="126"/>
        <end position="145"/>
    </location>
</feature>
<feature type="compositionally biased region" description="Basic and acidic residues" evidence="1">
    <location>
        <begin position="1"/>
        <end position="22"/>
    </location>
</feature>
<name>F4W9F9_ACREC</name>
<accession>F4W9F9</accession>
<organism evidence="3">
    <name type="scientific">Acromyrmex echinatior</name>
    <name type="common">Panamanian leafcutter ant</name>
    <name type="synonym">Acromyrmex octospinosus echinatior</name>
    <dbReference type="NCBI Taxonomy" id="103372"/>
    <lineage>
        <taxon>Eukaryota</taxon>
        <taxon>Metazoa</taxon>
        <taxon>Ecdysozoa</taxon>
        <taxon>Arthropoda</taxon>
        <taxon>Hexapoda</taxon>
        <taxon>Insecta</taxon>
        <taxon>Pterygota</taxon>
        <taxon>Neoptera</taxon>
        <taxon>Endopterygota</taxon>
        <taxon>Hymenoptera</taxon>
        <taxon>Apocrita</taxon>
        <taxon>Aculeata</taxon>
        <taxon>Formicoidea</taxon>
        <taxon>Formicidae</taxon>
        <taxon>Myrmicinae</taxon>
        <taxon>Acromyrmex</taxon>
    </lineage>
</organism>
<gene>
    <name evidence="2" type="ORF">G5I_02111</name>
</gene>
<keyword evidence="3" id="KW-1185">Reference proteome</keyword>
<evidence type="ECO:0000313" key="3">
    <source>
        <dbReference type="Proteomes" id="UP000007755"/>
    </source>
</evidence>
<protein>
    <submittedName>
        <fullName evidence="2">Uncharacterized protein</fullName>
    </submittedName>
</protein>
<evidence type="ECO:0000313" key="2">
    <source>
        <dbReference type="EMBL" id="EGI69134.1"/>
    </source>
</evidence>
<dbReference type="EMBL" id="GL888030">
    <property type="protein sequence ID" value="EGI69134.1"/>
    <property type="molecule type" value="Genomic_DNA"/>
</dbReference>
<feature type="region of interest" description="Disordered" evidence="1">
    <location>
        <begin position="1"/>
        <end position="41"/>
    </location>
</feature>
<dbReference type="AlphaFoldDB" id="F4W9F9"/>
<dbReference type="InParanoid" id="F4W9F9"/>
<sequence>MKFDEAINEHDGYKDSDQDPTSHHPRAARLPLYKNQSGDKPDALRSEVARLLDIFHCRNTTRTGLSIRLGGRQRSSRFYDECADPTKSSEDGPGPGTKRRNHTPMRSYPADDISCTDDRRPRLAAVAGTEKCPFPKAASAPRTSN</sequence>